<evidence type="ECO:0000256" key="1">
    <source>
        <dbReference type="SAM" id="SignalP"/>
    </source>
</evidence>
<dbReference type="Proteomes" id="UP001181622">
    <property type="component" value="Unassembled WGS sequence"/>
</dbReference>
<dbReference type="InterPro" id="IPR029058">
    <property type="entry name" value="AB_hydrolase_fold"/>
</dbReference>
<dbReference type="Gene3D" id="3.40.50.1820">
    <property type="entry name" value="alpha/beta hydrolase"/>
    <property type="match status" value="1"/>
</dbReference>
<name>A0ABU1DE80_9HYPH</name>
<evidence type="ECO:0008006" key="4">
    <source>
        <dbReference type="Google" id="ProtNLM"/>
    </source>
</evidence>
<comment type="caution">
    <text evidence="2">The sequence shown here is derived from an EMBL/GenBank/DDBJ whole genome shotgun (WGS) entry which is preliminary data.</text>
</comment>
<dbReference type="EMBL" id="JADBEO010000012">
    <property type="protein sequence ID" value="MDR4306419.1"/>
    <property type="molecule type" value="Genomic_DNA"/>
</dbReference>
<feature type="signal peptide" evidence="1">
    <location>
        <begin position="1"/>
        <end position="24"/>
    </location>
</feature>
<sequence>MKKMLQSLAAALALAVGLSSSASALNGPNKVVTGSYKFEARSEPLVATDRMVDLWAEVYRPATVAKKSPLLIFLHGNHGTCGYYDTAAGVRIDNRADYTTTGACPEGYVVTPNHLGYAYLAEELASWGYVVVSINANRGITAGAGIPDVDRGLNLMRGRLILRHLALLSDWNRGKGDIPPPESLGFDPKGKLDFSQVGMMGHSRGGEGVRAALQQYRDEGSPFAPLIEPMTIRSLFEIGPVDGQTGRVLDADGVNSMILLPGCDGDVYNLQGMKVFDRVFSRITPKDKVEAFHGTFHVWGANHNAYNTEWLASDSDGCRGSNQIFPANGRSLPQQETAFKTLVPFFRATVGTKPVTNLAARFDPAVDLPQSLVQITRYERGYLPGPIGKQVKLLESFTSEGEGSDDGVAFTTVGVDVVKQPASYEHDPSVRVATVSWAPGEADTRYFQLNFGAGGEDLSKFKTLAFRTALRCYAKICEKLPSKNGEMKYTVALVGKKGKLSEEVPTTSILRISRPAGPNFGAFVDTPDDYLHSTLYTAEIPLEAFSGVDLAEVKGVRFTLENRSRGVVDIGAVTASTVAAGSGGEAKALVAAASDAVSAAAPAKAAPSAQADGNSIRVVRTNASAAKADARAGAPAVEIVLSSKRSFPVTGAFPKLKVGSTIVEGGDVSADGKSMTISVPTAQYDALEKGGQVTLFVQTSSAPWSFGALPN</sequence>
<feature type="chain" id="PRO_5045924275" description="Alpha/beta hydrolase family" evidence="1">
    <location>
        <begin position="25"/>
        <end position="711"/>
    </location>
</feature>
<dbReference type="RefSeq" id="WP_309390306.1">
    <property type="nucleotide sequence ID" value="NZ_JADBEO010000012.1"/>
</dbReference>
<evidence type="ECO:0000313" key="2">
    <source>
        <dbReference type="EMBL" id="MDR4306419.1"/>
    </source>
</evidence>
<keyword evidence="1" id="KW-0732">Signal</keyword>
<proteinExistence type="predicted"/>
<evidence type="ECO:0000313" key="3">
    <source>
        <dbReference type="Proteomes" id="UP001181622"/>
    </source>
</evidence>
<accession>A0ABU1DE80</accession>
<dbReference type="SUPFAM" id="SSF53474">
    <property type="entry name" value="alpha/beta-Hydrolases"/>
    <property type="match status" value="1"/>
</dbReference>
<reference evidence="2" key="1">
    <citation type="submission" date="2020-10" db="EMBL/GenBank/DDBJ databases">
        <authorList>
            <person name="Abbas A."/>
            <person name="Razzaq R."/>
            <person name="Waqas M."/>
            <person name="Abbas N."/>
            <person name="Nielsen T.K."/>
            <person name="Hansen L.H."/>
            <person name="Hussain S."/>
            <person name="Shahid M."/>
        </authorList>
    </citation>
    <scope>NUCLEOTIDE SEQUENCE</scope>
    <source>
        <strain evidence="2">S14</strain>
    </source>
</reference>
<protein>
    <recommendedName>
        <fullName evidence="4">Alpha/beta hydrolase family</fullName>
    </recommendedName>
</protein>
<keyword evidence="3" id="KW-1185">Reference proteome</keyword>
<organism evidence="2 3">
    <name type="scientific">Chelatococcus sambhunathii</name>
    <dbReference type="NCBI Taxonomy" id="363953"/>
    <lineage>
        <taxon>Bacteria</taxon>
        <taxon>Pseudomonadati</taxon>
        <taxon>Pseudomonadota</taxon>
        <taxon>Alphaproteobacteria</taxon>
        <taxon>Hyphomicrobiales</taxon>
        <taxon>Chelatococcaceae</taxon>
        <taxon>Chelatococcus</taxon>
    </lineage>
</organism>
<gene>
    <name evidence="2" type="ORF">IHQ68_07285</name>
</gene>